<evidence type="ECO:0000313" key="2">
    <source>
        <dbReference type="EMBL" id="OYQ32213.1"/>
    </source>
</evidence>
<feature type="chain" id="PRO_5013236907" evidence="1">
    <location>
        <begin position="24"/>
        <end position="164"/>
    </location>
</feature>
<proteinExistence type="predicted"/>
<organism evidence="2 3">
    <name type="scientific">Flavobacterium cyanobacteriorum</name>
    <dbReference type="NCBI Taxonomy" id="2022802"/>
    <lineage>
        <taxon>Bacteria</taxon>
        <taxon>Pseudomonadati</taxon>
        <taxon>Bacteroidota</taxon>
        <taxon>Flavobacteriia</taxon>
        <taxon>Flavobacteriales</taxon>
        <taxon>Flavobacteriaceae</taxon>
        <taxon>Flavobacterium</taxon>
    </lineage>
</organism>
<evidence type="ECO:0000313" key="3">
    <source>
        <dbReference type="Proteomes" id="UP000216605"/>
    </source>
</evidence>
<dbReference type="AlphaFoldDB" id="A0A255YSN4"/>
<dbReference type="RefSeq" id="WP_094416660.1">
    <property type="nucleotide sequence ID" value="NZ_NOXV01000303.1"/>
</dbReference>
<sequence length="164" mass="18047">MKKIFLILLAAVFFAMCKSKKTAAPGEVETITETAAADVQYRDDFRAASAAEKAALLKELRAVDAGYSVIIFTKGYKGEKLVVSTAGKTIYSGNFISNLKTGIAGRVRIQNTADTRVFDDFTKNEAVISAEEAAKHKFIYLMKDTSRKGNPFMITYSNTLRPLK</sequence>
<dbReference type="EMBL" id="NOXV01000303">
    <property type="protein sequence ID" value="OYQ32213.1"/>
    <property type="molecule type" value="Genomic_DNA"/>
</dbReference>
<keyword evidence="3" id="KW-1185">Reference proteome</keyword>
<feature type="signal peptide" evidence="1">
    <location>
        <begin position="1"/>
        <end position="23"/>
    </location>
</feature>
<reference evidence="2 3" key="1">
    <citation type="submission" date="2017-07" db="EMBL/GenBank/DDBJ databases">
        <title>Flavobacterium cyanobacteriorum sp. nov., isolated from cyanobacterial aggregates in a eutrophic lake.</title>
        <authorList>
            <person name="Cai H."/>
        </authorList>
    </citation>
    <scope>NUCLEOTIDE SEQUENCE [LARGE SCALE GENOMIC DNA]</scope>
    <source>
        <strain evidence="2 3">TH021</strain>
    </source>
</reference>
<accession>A0A255YSN4</accession>
<dbReference type="Proteomes" id="UP000216605">
    <property type="component" value="Unassembled WGS sequence"/>
</dbReference>
<dbReference type="OrthoDB" id="1376295at2"/>
<name>A0A255YSN4_9FLAO</name>
<evidence type="ECO:0000256" key="1">
    <source>
        <dbReference type="SAM" id="SignalP"/>
    </source>
</evidence>
<protein>
    <submittedName>
        <fullName evidence="2">Uncharacterized protein</fullName>
    </submittedName>
</protein>
<keyword evidence="1" id="KW-0732">Signal</keyword>
<comment type="caution">
    <text evidence="2">The sequence shown here is derived from an EMBL/GenBank/DDBJ whole genome shotgun (WGS) entry which is preliminary data.</text>
</comment>
<gene>
    <name evidence="2" type="ORF">CHU92_14085</name>
</gene>